<dbReference type="InterPro" id="IPR055463">
    <property type="entry name" value="DUF7035"/>
</dbReference>
<dbReference type="InterPro" id="IPR055462">
    <property type="entry name" value="DUF7034"/>
</dbReference>
<dbReference type="InterPro" id="IPR056645">
    <property type="entry name" value="DUF7743"/>
</dbReference>
<dbReference type="PANTHER" id="PTHR31378:SF17">
    <property type="match status" value="1"/>
</dbReference>
<dbReference type="Pfam" id="PF24893">
    <property type="entry name" value="DUF7743"/>
    <property type="match status" value="1"/>
</dbReference>
<dbReference type="RefSeq" id="XP_020429720.1">
    <property type="nucleotide sequence ID" value="XM_020582939.1"/>
</dbReference>
<dbReference type="EMBL" id="ADBJ01000042">
    <property type="protein sequence ID" value="EFA77592.1"/>
    <property type="molecule type" value="Genomic_DNA"/>
</dbReference>
<reference evidence="5 6" key="1">
    <citation type="journal article" date="2011" name="Genome Res.">
        <title>Phylogeny-wide analysis of social amoeba genomes highlights ancient origins for complex intercellular communication.</title>
        <authorList>
            <person name="Heidel A.J."/>
            <person name="Lawal H.M."/>
            <person name="Felder M."/>
            <person name="Schilde C."/>
            <person name="Helps N.R."/>
            <person name="Tunggal B."/>
            <person name="Rivero F."/>
            <person name="John U."/>
            <person name="Schleicher M."/>
            <person name="Eichinger L."/>
            <person name="Platzer M."/>
            <person name="Noegel A.A."/>
            <person name="Schaap P."/>
            <person name="Gloeckner G."/>
        </authorList>
    </citation>
    <scope>NUCLEOTIDE SEQUENCE [LARGE SCALE GENOMIC DNA]</scope>
    <source>
        <strain evidence="6">ATCC 26659 / Pp 5 / PN500</strain>
    </source>
</reference>
<keyword evidence="5" id="KW-0472">Membrane</keyword>
<feature type="domain" description="DUF7035" evidence="3">
    <location>
        <begin position="694"/>
        <end position="809"/>
    </location>
</feature>
<feature type="domain" description="DUF7034" evidence="2">
    <location>
        <begin position="824"/>
        <end position="939"/>
    </location>
</feature>
<proteinExistence type="predicted"/>
<evidence type="ECO:0000256" key="1">
    <source>
        <dbReference type="SAM" id="SignalP"/>
    </source>
</evidence>
<dbReference type="PANTHER" id="PTHR31378">
    <property type="entry name" value="EGF-LIKE DOMAIN-CONTAINING PROTEIN-RELATED-RELATED"/>
    <property type="match status" value="1"/>
</dbReference>
<keyword evidence="5" id="KW-0812">Transmembrane</keyword>
<protein>
    <submittedName>
        <fullName evidence="5">Putative transmembrane protein</fullName>
    </submittedName>
</protein>
<organism evidence="5 6">
    <name type="scientific">Heterostelium pallidum (strain ATCC 26659 / Pp 5 / PN500)</name>
    <name type="common">Cellular slime mold</name>
    <name type="synonym">Polysphondylium pallidum</name>
    <dbReference type="NCBI Taxonomy" id="670386"/>
    <lineage>
        <taxon>Eukaryota</taxon>
        <taxon>Amoebozoa</taxon>
        <taxon>Evosea</taxon>
        <taxon>Eumycetozoa</taxon>
        <taxon>Dictyostelia</taxon>
        <taxon>Acytosteliales</taxon>
        <taxon>Acytosteliaceae</taxon>
        <taxon>Heterostelium</taxon>
    </lineage>
</organism>
<evidence type="ECO:0000259" key="2">
    <source>
        <dbReference type="Pfam" id="PF23033"/>
    </source>
</evidence>
<keyword evidence="1" id="KW-0732">Signal</keyword>
<gene>
    <name evidence="5" type="primary">mipA</name>
    <name evidence="5" type="ORF">PPL_12198</name>
</gene>
<keyword evidence="6" id="KW-1185">Reference proteome</keyword>
<comment type="caution">
    <text evidence="5">The sequence shown here is derived from an EMBL/GenBank/DDBJ whole genome shotgun (WGS) entry which is preliminary data.</text>
</comment>
<dbReference type="OMA" id="IATHETY"/>
<evidence type="ECO:0000259" key="4">
    <source>
        <dbReference type="Pfam" id="PF24893"/>
    </source>
</evidence>
<sequence length="1351" mass="149928">MIVLLINLFYLDVSHSNGVFYRGIATHETYVNTTGWCSITIYCQLVFVNDNSPSFVFNEAGNAVGLIPTGYEPIFNDGSRYLMKLFFDFKYFPTADGIQTIIITDLKNSSNYQSVTFYPLCVSGKRTNLNLHLPKTLLVKPSMPRFDVISSSGYSFFTLQQIKEGFQRDPRQAQLQLKCSIPGNDVPIDCKSQLYNPYTGLYKLTFTINSNLSSNSYFNPFNIDLQILINGNSLLSNYLIQPFIQNPSNTLTFSQFKYFPTNHSSPMGQIVFSSFVANNLMQDRGLIGINYYPNSLDQLTPLATNSVPLIGNLDTALFFSKSQFSKSNYFIYHTYINSNGDLNAQLLSNESYIDYDVSYLLDPIKVTISTSSISSSLASTSIVMNSVKDQTFHLGFNGFAYVPPIPTVPFGVSGGLYSNASYSVNYYLSPFVGAKNINSSLYYEQNPSQTKITQFQTNQPGNDILPPIITNFSYIRISSYSYMVQISFKDADSGFYRAVVSSDCILERSDLTMGSLYNGMVEKICYFFSLTPQSISISDLVGNTRSFNVYSAYYFDDVTEWNPPLQIADIPSPINITINEITQFQFLRNQVDTTSGPVNNTLIFNITNANFNLKPRFTLIFDGSDYNQVSLDNTFEGEWDYDQDLYVINFVIPSRLFTSSIQYAILSNYGPITSQHISSKFGVESLLNVTSTNADMMPPLITKIVPAEIQNSIQWLITISDTLNGFASGYINYTSDLYAVPIRIPLTPSPNSGVYLATISISTSSCITQTYQISGISLVDNNGYESSTNNPNKYDPLMLVRDNTNNCVLFKQFQCSTVPERIPPVINSLTVPSSGIDVTSTDRTVQISFSTKDLDSGISSNTPTVYVSAMNGHVFSFPSTETSRSNKIVYYTANLNIPYGFGNGMKSLYLSIYGIMDNHFNLAGYSSSDLAQLTFTATIPIIEPKFYPYIETVSLFHSYGEDLTVTGKNFGGDNFYAIITTNEHSTPLNTTLTSKVESGLLSIFTLPPLNNQFQIQLFNPNPSNIKIIIPYNPAKPNTTCTTSNCIYGTCIFNTCQCFTNYTGSDCSFFNGNSTRPDGNSTNPSTNPSTATTKSLISLYSIRELDDIGTIVEEYFIEKWNFTNSTTVDENNFLYSGNLTTGTIVNVTIQYFLKDKTIYFAGQKIELLAGSTKLSVVMDGYPFKQRTNSLQVLISAQFTNNGSNCNPTNMISGDENLSQIKLILDDKVLYGEFNPTGIIDGRVIKVKNDIISNSTSDNSVGTLIGTTIPYYRNSITLDPNWSILLDPTKGNSQCSSGNGLTNIQKAGIIIASVGLTFVVGASKEATKIEKVGNGQESQLIFFINKSDFQLNK</sequence>
<dbReference type="InParanoid" id="D3BLZ1"/>
<dbReference type="GeneID" id="31367665"/>
<name>D3BLZ1_HETP5</name>
<evidence type="ECO:0000313" key="5">
    <source>
        <dbReference type="EMBL" id="EFA77592.1"/>
    </source>
</evidence>
<feature type="signal peptide" evidence="1">
    <location>
        <begin position="1"/>
        <end position="16"/>
    </location>
</feature>
<feature type="domain" description="DUF7743" evidence="4">
    <location>
        <begin position="462"/>
        <end position="577"/>
    </location>
</feature>
<dbReference type="Proteomes" id="UP000001396">
    <property type="component" value="Unassembled WGS sequence"/>
</dbReference>
<dbReference type="Pfam" id="PF23034">
    <property type="entry name" value="DUF7035"/>
    <property type="match status" value="1"/>
</dbReference>
<accession>D3BLZ1</accession>
<dbReference type="Pfam" id="PF23033">
    <property type="entry name" value="DUF7034"/>
    <property type="match status" value="1"/>
</dbReference>
<evidence type="ECO:0000259" key="3">
    <source>
        <dbReference type="Pfam" id="PF23034"/>
    </source>
</evidence>
<feature type="chain" id="PRO_5003042337" evidence="1">
    <location>
        <begin position="17"/>
        <end position="1351"/>
    </location>
</feature>
<evidence type="ECO:0000313" key="6">
    <source>
        <dbReference type="Proteomes" id="UP000001396"/>
    </source>
</evidence>